<evidence type="ECO:0000256" key="7">
    <source>
        <dbReference type="ARBA" id="ARBA00022630"/>
    </source>
</evidence>
<evidence type="ECO:0000256" key="10">
    <source>
        <dbReference type="ARBA" id="ARBA00022737"/>
    </source>
</evidence>
<feature type="domain" description="PAC" evidence="17">
    <location>
        <begin position="374"/>
        <end position="425"/>
    </location>
</feature>
<comment type="caution">
    <text evidence="18">The sequence shown here is derived from an EMBL/GenBank/DDBJ whole genome shotgun (WGS) entry which is preliminary data.</text>
</comment>
<dbReference type="EC" id="2.7.13.3" evidence="2"/>
<dbReference type="InterPro" id="IPR000700">
    <property type="entry name" value="PAS-assoc_C"/>
</dbReference>
<evidence type="ECO:0000256" key="4">
    <source>
        <dbReference type="ARBA" id="ARBA00022543"/>
    </source>
</evidence>
<dbReference type="Pfam" id="PF08447">
    <property type="entry name" value="PAS_3"/>
    <property type="match status" value="1"/>
</dbReference>
<dbReference type="SMART" id="SM00086">
    <property type="entry name" value="PAC"/>
    <property type="match status" value="2"/>
</dbReference>
<keyword evidence="12" id="KW-0418">Kinase</keyword>
<keyword evidence="14" id="KW-0157">Chromophore</keyword>
<dbReference type="CDD" id="cd00130">
    <property type="entry name" value="PAS"/>
    <property type="match status" value="1"/>
</dbReference>
<accession>A0A9X1NQA8</accession>
<dbReference type="SMART" id="SM00911">
    <property type="entry name" value="HWE_HK"/>
    <property type="match status" value="1"/>
</dbReference>
<dbReference type="PANTHER" id="PTHR41523:SF7">
    <property type="entry name" value="HISTIDINE KINASE"/>
    <property type="match status" value="1"/>
</dbReference>
<evidence type="ECO:0000256" key="5">
    <source>
        <dbReference type="ARBA" id="ARBA00022553"/>
    </source>
</evidence>
<comment type="catalytic activity">
    <reaction evidence="1">
        <text>ATP + protein L-histidine = ADP + protein N-phospho-L-histidine.</text>
        <dbReference type="EC" id="2.7.13.3"/>
    </reaction>
</comment>
<feature type="domain" description="PAC" evidence="17">
    <location>
        <begin position="100"/>
        <end position="152"/>
    </location>
</feature>
<keyword evidence="10" id="KW-0677">Repeat</keyword>
<evidence type="ECO:0000256" key="3">
    <source>
        <dbReference type="ARBA" id="ARBA00021740"/>
    </source>
</evidence>
<dbReference type="PROSITE" id="PS50113">
    <property type="entry name" value="PAC"/>
    <property type="match status" value="3"/>
</dbReference>
<dbReference type="PANTHER" id="PTHR41523">
    <property type="entry name" value="TWO-COMPONENT SYSTEM SENSOR PROTEIN"/>
    <property type="match status" value="1"/>
</dbReference>
<evidence type="ECO:0000256" key="1">
    <source>
        <dbReference type="ARBA" id="ARBA00000085"/>
    </source>
</evidence>
<dbReference type="Proteomes" id="UP001139089">
    <property type="component" value="Unassembled WGS sequence"/>
</dbReference>
<evidence type="ECO:0000256" key="16">
    <source>
        <dbReference type="ARBA" id="ARBA00023170"/>
    </source>
</evidence>
<dbReference type="InterPro" id="IPR001610">
    <property type="entry name" value="PAC"/>
</dbReference>
<evidence type="ECO:0000256" key="6">
    <source>
        <dbReference type="ARBA" id="ARBA00022606"/>
    </source>
</evidence>
<evidence type="ECO:0000256" key="15">
    <source>
        <dbReference type="ARBA" id="ARBA00023026"/>
    </source>
</evidence>
<dbReference type="Pfam" id="PF07536">
    <property type="entry name" value="HWE_HK"/>
    <property type="match status" value="1"/>
</dbReference>
<keyword evidence="9" id="KW-0808">Transferase</keyword>
<keyword evidence="5" id="KW-0597">Phosphoprotein</keyword>
<dbReference type="InterPro" id="IPR035965">
    <property type="entry name" value="PAS-like_dom_sf"/>
</dbReference>
<keyword evidence="6" id="KW-0716">Sensory transduction</keyword>
<keyword evidence="8" id="KW-0288">FMN</keyword>
<evidence type="ECO:0000256" key="14">
    <source>
        <dbReference type="ARBA" id="ARBA00022991"/>
    </source>
</evidence>
<evidence type="ECO:0000256" key="8">
    <source>
        <dbReference type="ARBA" id="ARBA00022643"/>
    </source>
</evidence>
<gene>
    <name evidence="18" type="ORF">LRX75_03440</name>
</gene>
<dbReference type="InterPro" id="IPR011102">
    <property type="entry name" value="Sig_transdc_His_kinase_HWE"/>
</dbReference>
<dbReference type="InterPro" id="IPR013656">
    <property type="entry name" value="PAS_4"/>
</dbReference>
<evidence type="ECO:0000313" key="19">
    <source>
        <dbReference type="Proteomes" id="UP001139089"/>
    </source>
</evidence>
<keyword evidence="11" id="KW-0547">Nucleotide-binding</keyword>
<keyword evidence="7" id="KW-0285">Flavoprotein</keyword>
<dbReference type="InterPro" id="IPR036890">
    <property type="entry name" value="HATPase_C_sf"/>
</dbReference>
<dbReference type="InterPro" id="IPR013655">
    <property type="entry name" value="PAS_fold_3"/>
</dbReference>
<keyword evidence="13" id="KW-0067">ATP-binding</keyword>
<evidence type="ECO:0000259" key="17">
    <source>
        <dbReference type="PROSITE" id="PS50113"/>
    </source>
</evidence>
<dbReference type="GO" id="GO:0009881">
    <property type="term" value="F:photoreceptor activity"/>
    <property type="evidence" value="ECO:0007669"/>
    <property type="project" value="UniProtKB-KW"/>
</dbReference>
<keyword evidence="16" id="KW-0675">Receptor</keyword>
<evidence type="ECO:0000256" key="11">
    <source>
        <dbReference type="ARBA" id="ARBA00022741"/>
    </source>
</evidence>
<reference evidence="18" key="1">
    <citation type="submission" date="2021-12" db="EMBL/GenBank/DDBJ databases">
        <authorList>
            <person name="Li Y."/>
        </authorList>
    </citation>
    <scope>NUCLEOTIDE SEQUENCE</scope>
    <source>
        <strain evidence="18">DKSPLA3</strain>
    </source>
</reference>
<dbReference type="EMBL" id="JAJOZR010000001">
    <property type="protein sequence ID" value="MCD7108091.1"/>
    <property type="molecule type" value="Genomic_DNA"/>
</dbReference>
<protein>
    <recommendedName>
        <fullName evidence="3">Blue-light-activated histidine kinase</fullName>
        <ecNumber evidence="2">2.7.13.3</ecNumber>
    </recommendedName>
</protein>
<name>A0A9X1NQA8_9HYPH</name>
<feature type="domain" description="PAC" evidence="17">
    <location>
        <begin position="239"/>
        <end position="294"/>
    </location>
</feature>
<keyword evidence="19" id="KW-1185">Reference proteome</keyword>
<sequence>MSHATVSPAVLQMNRELAAADPALVGNADLLAAVFSGSGDCIKILDLDGHLQFMSDGGKRVMEVDDFSRVQGCPWPDFWQGEGNEVAKAAILSAKAGIAARFSGSAVTLKGNPRYWDVQVLPVPGPDGKPTHLLSISRDITESKLAREEAKQLAIDLRNAALREADTMRRLFESAPSFLCTLEGPHHVVTIANTAFSHLIGPRAMVGRPFRSVLPELERQQVLTLLDRVYATGEALTGRGALIRLTRVEGEGEEDVFLNFVIQPVRDRQGRVTGLFIEGHDVTDLKRAEIALRRRELQLQLALDSAEMGVWEAVLVHGRVVSTSEDARTSFLLGRPADQQPSFETFVSRVHPDDRPAIGRAVEQAMDPLGEGHLDVEYRVLSGENRPERWIHARARVVEGADDTRLVGTVRDITAIKDAESQYALLNGELQHRIKNTLAMVSAIASQTLKGEAIVKQRDIFNARLHTLAHAHDLLMGEAQEKGSIREVIETALAPHRAGAAQFDISGPDLPLSPKQTLSLALAMHELATNAAKYGALSSPSGKIAIRWDQNANGSAAQAFALRWEEKNGPPVVEPTRSGFGSRLITRVLAADFRGQVKLDYVPGGLVCTLVSRFPVEVGG</sequence>
<dbReference type="GO" id="GO:0004673">
    <property type="term" value="F:protein histidine kinase activity"/>
    <property type="evidence" value="ECO:0007669"/>
    <property type="project" value="UniProtKB-EC"/>
</dbReference>
<dbReference type="RefSeq" id="WP_231811892.1">
    <property type="nucleotide sequence ID" value="NZ_JAJOZR010000001.1"/>
</dbReference>
<dbReference type="Pfam" id="PF08448">
    <property type="entry name" value="PAS_4"/>
    <property type="match status" value="2"/>
</dbReference>
<dbReference type="Gene3D" id="2.10.70.100">
    <property type="match status" value="1"/>
</dbReference>
<dbReference type="SUPFAM" id="SSF55785">
    <property type="entry name" value="PYP-like sensor domain (PAS domain)"/>
    <property type="match status" value="3"/>
</dbReference>
<dbReference type="InterPro" id="IPR000014">
    <property type="entry name" value="PAS"/>
</dbReference>
<evidence type="ECO:0000256" key="2">
    <source>
        <dbReference type="ARBA" id="ARBA00012438"/>
    </source>
</evidence>
<evidence type="ECO:0000256" key="9">
    <source>
        <dbReference type="ARBA" id="ARBA00022679"/>
    </source>
</evidence>
<dbReference type="SMART" id="SM00091">
    <property type="entry name" value="PAS"/>
    <property type="match status" value="3"/>
</dbReference>
<evidence type="ECO:0000256" key="13">
    <source>
        <dbReference type="ARBA" id="ARBA00022840"/>
    </source>
</evidence>
<dbReference type="Gene3D" id="3.30.565.10">
    <property type="entry name" value="Histidine kinase-like ATPase, C-terminal domain"/>
    <property type="match status" value="1"/>
</dbReference>
<dbReference type="Gene3D" id="3.30.450.20">
    <property type="entry name" value="PAS domain"/>
    <property type="match status" value="3"/>
</dbReference>
<evidence type="ECO:0000256" key="12">
    <source>
        <dbReference type="ARBA" id="ARBA00022777"/>
    </source>
</evidence>
<proteinExistence type="predicted"/>
<keyword evidence="4" id="KW-0600">Photoreceptor protein</keyword>
<evidence type="ECO:0000313" key="18">
    <source>
        <dbReference type="EMBL" id="MCD7108091.1"/>
    </source>
</evidence>
<dbReference type="AlphaFoldDB" id="A0A9X1NQA8"/>
<keyword evidence="15" id="KW-0843">Virulence</keyword>
<dbReference type="GO" id="GO:0005524">
    <property type="term" value="F:ATP binding"/>
    <property type="evidence" value="ECO:0007669"/>
    <property type="project" value="UniProtKB-KW"/>
</dbReference>
<organism evidence="18 19">
    <name type="scientific">Rhizobium quercicola</name>
    <dbReference type="NCBI Taxonomy" id="2901226"/>
    <lineage>
        <taxon>Bacteria</taxon>
        <taxon>Pseudomonadati</taxon>
        <taxon>Pseudomonadota</taxon>
        <taxon>Alphaproteobacteria</taxon>
        <taxon>Hyphomicrobiales</taxon>
        <taxon>Rhizobiaceae</taxon>
        <taxon>Rhizobium/Agrobacterium group</taxon>
        <taxon>Rhizobium</taxon>
    </lineage>
</organism>